<dbReference type="SMART" id="SM01177">
    <property type="entry name" value="DUF4210"/>
    <property type="match status" value="1"/>
</dbReference>
<accession>A0A137NQJ9</accession>
<gene>
    <name evidence="2" type="ORF">CONCODRAFT_20940</name>
</gene>
<dbReference type="AlphaFoldDB" id="A0A137NQJ9"/>
<dbReference type="PANTHER" id="PTHR13199">
    <property type="entry name" value="GH03947P"/>
    <property type="match status" value="1"/>
</dbReference>
<proteinExistence type="predicted"/>
<sequence>MSNSNSQQKNLIKLSEYEAPLIELLSNSILVIFKNRLVNQPFTADRVKFLINPLISANNLPVQLTVQLYIINNKNSTEFEQVLETWSFTVNPIQKSSRTSVCSSTQTQLKLLYQAIYNRVKRTSLNLADSNKLKFKITTNSLSNDNLPPILHNFDNNIIIKRRFKIGICFYYYPEVNDGCNVNETELEAIKISALTQALRQNMHVIQKEKRKHSNIQSSPYSTYYIPSSNGYCSPIPQANGTLSSSHEDRRLLGSYEESLFRGRMSSLTSHSIEGFQVQLGVLGSPQCRPKNLSCPPHKSYSFPVNYYDHPPEERGSSSPSSPYVGTLTLLEPFSIPDRGQLQFTIQNPQLTCVKVLLIPYDFSQMPSNTKTFLRQKSYKLPTPTPSLSEHPIKACLPSNKKGSLDSGIHFQVCKLTQFEALKVYGTLRIIFDPRPLEEGGDTLCKTIDYPPDPLKYTPVGSLELMEFGVERETTPGY</sequence>
<dbReference type="InterPro" id="IPR051506">
    <property type="entry name" value="ATOS_Transcription_Regulators"/>
</dbReference>
<protein>
    <recommendedName>
        <fullName evidence="1">Atos-like conserved domain-containing protein</fullName>
    </recommendedName>
</protein>
<evidence type="ECO:0000313" key="2">
    <source>
        <dbReference type="EMBL" id="KXN64992.1"/>
    </source>
</evidence>
<evidence type="ECO:0000259" key="1">
    <source>
        <dbReference type="SMART" id="SM01177"/>
    </source>
</evidence>
<dbReference type="PANTHER" id="PTHR13199:SF11">
    <property type="entry name" value="PROTEIN ATOSSA"/>
    <property type="match status" value="1"/>
</dbReference>
<dbReference type="EMBL" id="KQ965027">
    <property type="protein sequence ID" value="KXN64992.1"/>
    <property type="molecule type" value="Genomic_DNA"/>
</dbReference>
<dbReference type="Proteomes" id="UP000070444">
    <property type="component" value="Unassembled WGS sequence"/>
</dbReference>
<keyword evidence="3" id="KW-1185">Reference proteome</keyword>
<organism evidence="2 3">
    <name type="scientific">Conidiobolus coronatus (strain ATCC 28846 / CBS 209.66 / NRRL 28638)</name>
    <name type="common">Delacroixia coronata</name>
    <dbReference type="NCBI Taxonomy" id="796925"/>
    <lineage>
        <taxon>Eukaryota</taxon>
        <taxon>Fungi</taxon>
        <taxon>Fungi incertae sedis</taxon>
        <taxon>Zoopagomycota</taxon>
        <taxon>Entomophthoromycotina</taxon>
        <taxon>Entomophthoromycetes</taxon>
        <taxon>Entomophthorales</taxon>
        <taxon>Ancylistaceae</taxon>
        <taxon>Conidiobolus</taxon>
    </lineage>
</organism>
<dbReference type="OrthoDB" id="8625101at2759"/>
<feature type="domain" description="Atos-like conserved" evidence="1">
    <location>
        <begin position="252"/>
        <end position="325"/>
    </location>
</feature>
<reference evidence="2 3" key="1">
    <citation type="journal article" date="2015" name="Genome Biol. Evol.">
        <title>Phylogenomic analyses indicate that early fungi evolved digesting cell walls of algal ancestors of land plants.</title>
        <authorList>
            <person name="Chang Y."/>
            <person name="Wang S."/>
            <person name="Sekimoto S."/>
            <person name="Aerts A.L."/>
            <person name="Choi C."/>
            <person name="Clum A."/>
            <person name="LaButti K.M."/>
            <person name="Lindquist E.A."/>
            <person name="Yee Ngan C."/>
            <person name="Ohm R.A."/>
            <person name="Salamov A.A."/>
            <person name="Grigoriev I.V."/>
            <person name="Spatafora J.W."/>
            <person name="Berbee M.L."/>
        </authorList>
    </citation>
    <scope>NUCLEOTIDE SEQUENCE [LARGE SCALE GENOMIC DNA]</scope>
    <source>
        <strain evidence="2 3">NRRL 28638</strain>
    </source>
</reference>
<dbReference type="InterPro" id="IPR025261">
    <property type="entry name" value="Atos-like_cons_dom"/>
</dbReference>
<dbReference type="Pfam" id="PF13915">
    <property type="entry name" value="DUF4210"/>
    <property type="match status" value="1"/>
</dbReference>
<evidence type="ECO:0000313" key="3">
    <source>
        <dbReference type="Proteomes" id="UP000070444"/>
    </source>
</evidence>
<name>A0A137NQJ9_CONC2</name>